<dbReference type="GO" id="GO:0016787">
    <property type="term" value="F:hydrolase activity"/>
    <property type="evidence" value="ECO:0007669"/>
    <property type="project" value="UniProtKB-KW"/>
</dbReference>
<sequence>MLKTKARFTQWCHQPLLRILSPSWTKNLHFNRNYSTKSCNFSTSTANSTREDPYLFFLNFDKNGKQLPKDEYLKQMKHMNNPFQQYEGIPTFFLHGLLGSGQNYVSIMNKYSDVLATNGSCLLLDSRNHGRSSHTTTMSYDDLSDDIITVMDELKLEKVNIVAHSMSGKALMNLLLRESLNSISSPLLQRINKAIVVDVSPVDYTKDDRWVIKQYIDAMRGINLKTLKTRTEAEAILAKVGGISRDARLFLLTNLVRLKEDNNNDTAGWAWRCNLDVIEAYLPQIGSFPFKTREDALGMYQVPVQYLGDNILFLRGAKSMYVTDHYEIISKTFFPNATFNTVKNASHWIHIDNPHEFTTLISEFVNT</sequence>
<dbReference type="EMBL" id="PYSW02000010">
    <property type="protein sequence ID" value="KAG2388490.1"/>
    <property type="molecule type" value="Genomic_DNA"/>
</dbReference>
<dbReference type="Gene3D" id="3.40.50.1820">
    <property type="entry name" value="alpha/beta hydrolase"/>
    <property type="match status" value="1"/>
</dbReference>
<evidence type="ECO:0000313" key="5">
    <source>
        <dbReference type="Proteomes" id="UP000816034"/>
    </source>
</evidence>
<evidence type="ECO:0000256" key="2">
    <source>
        <dbReference type="ARBA" id="ARBA00022801"/>
    </source>
</evidence>
<protein>
    <recommendedName>
        <fullName evidence="3">AB hydrolase-1 domain-containing protein</fullName>
    </recommendedName>
</protein>
<name>A0AA88GTB8_NAELO</name>
<organism evidence="4 5">
    <name type="scientific">Naegleria lovaniensis</name>
    <name type="common">Amoeba</name>
    <dbReference type="NCBI Taxonomy" id="51637"/>
    <lineage>
        <taxon>Eukaryota</taxon>
        <taxon>Discoba</taxon>
        <taxon>Heterolobosea</taxon>
        <taxon>Tetramitia</taxon>
        <taxon>Eutetramitia</taxon>
        <taxon>Vahlkampfiidae</taxon>
        <taxon>Naegleria</taxon>
    </lineage>
</organism>
<evidence type="ECO:0000313" key="4">
    <source>
        <dbReference type="EMBL" id="KAG2388490.1"/>
    </source>
</evidence>
<proteinExistence type="inferred from homology"/>
<keyword evidence="2" id="KW-0378">Hydrolase</keyword>
<feature type="domain" description="AB hydrolase-1" evidence="3">
    <location>
        <begin position="93"/>
        <end position="354"/>
    </location>
</feature>
<accession>A0AA88GTB8</accession>
<dbReference type="InterPro" id="IPR000073">
    <property type="entry name" value="AB_hydrolase_1"/>
</dbReference>
<comment type="similarity">
    <text evidence="1">Belongs to the AB hydrolase superfamily.</text>
</comment>
<evidence type="ECO:0000259" key="3">
    <source>
        <dbReference type="Pfam" id="PF00561"/>
    </source>
</evidence>
<dbReference type="Pfam" id="PF00561">
    <property type="entry name" value="Abhydrolase_1"/>
    <property type="match status" value="1"/>
</dbReference>
<dbReference type="PANTHER" id="PTHR46118:SF4">
    <property type="entry name" value="PROTEIN ABHD11"/>
    <property type="match status" value="1"/>
</dbReference>
<dbReference type="PANTHER" id="PTHR46118">
    <property type="entry name" value="PROTEIN ABHD11"/>
    <property type="match status" value="1"/>
</dbReference>
<evidence type="ECO:0000256" key="1">
    <source>
        <dbReference type="ARBA" id="ARBA00008645"/>
    </source>
</evidence>
<dbReference type="InterPro" id="IPR029058">
    <property type="entry name" value="AB_hydrolase_fold"/>
</dbReference>
<dbReference type="Proteomes" id="UP000816034">
    <property type="component" value="Unassembled WGS sequence"/>
</dbReference>
<comment type="caution">
    <text evidence="4">The sequence shown here is derived from an EMBL/GenBank/DDBJ whole genome shotgun (WGS) entry which is preliminary data.</text>
</comment>
<dbReference type="GeneID" id="68093116"/>
<reference evidence="4 5" key="1">
    <citation type="journal article" date="2018" name="BMC Genomics">
        <title>The genome of Naegleria lovaniensis, the basis for a comparative approach to unravel pathogenicity factors of the human pathogenic amoeba N. fowleri.</title>
        <authorList>
            <person name="Liechti N."/>
            <person name="Schurch N."/>
            <person name="Bruggmann R."/>
            <person name="Wittwer M."/>
        </authorList>
    </citation>
    <scope>NUCLEOTIDE SEQUENCE [LARGE SCALE GENOMIC DNA]</scope>
    <source>
        <strain evidence="4 5">ATCC 30569</strain>
    </source>
</reference>
<gene>
    <name evidence="4" type="ORF">C9374_000654</name>
</gene>
<dbReference type="AlphaFoldDB" id="A0AA88GTB8"/>
<keyword evidence="5" id="KW-1185">Reference proteome</keyword>
<dbReference type="RefSeq" id="XP_044552482.1">
    <property type="nucleotide sequence ID" value="XM_044696411.1"/>
</dbReference>
<dbReference type="SUPFAM" id="SSF53474">
    <property type="entry name" value="alpha/beta-Hydrolases"/>
    <property type="match status" value="1"/>
</dbReference>